<gene>
    <name evidence="8" type="ORF">FCC1311_009652</name>
</gene>
<comment type="subcellular location">
    <subcellularLocation>
        <location evidence="1">Endoplasmic reticulum</location>
    </subcellularLocation>
    <subcellularLocation>
        <location evidence="2">Golgi apparatus</location>
    </subcellularLocation>
</comment>
<name>A0A2R5G150_9STRA</name>
<dbReference type="InterPro" id="IPR007194">
    <property type="entry name" value="TRAPP_component"/>
</dbReference>
<evidence type="ECO:0000256" key="2">
    <source>
        <dbReference type="ARBA" id="ARBA00004555"/>
    </source>
</evidence>
<evidence type="ECO:0000313" key="9">
    <source>
        <dbReference type="Proteomes" id="UP000241890"/>
    </source>
</evidence>
<dbReference type="GO" id="GO:1990070">
    <property type="term" value="C:TRAPPI protein complex"/>
    <property type="evidence" value="ECO:0007669"/>
    <property type="project" value="TreeGrafter"/>
</dbReference>
<dbReference type="GO" id="GO:0006888">
    <property type="term" value="P:endoplasmic reticulum to Golgi vesicle-mediated transport"/>
    <property type="evidence" value="ECO:0007669"/>
    <property type="project" value="TreeGrafter"/>
</dbReference>
<evidence type="ECO:0000313" key="8">
    <source>
        <dbReference type="EMBL" id="GBG24747.1"/>
    </source>
</evidence>
<dbReference type="PANTHER" id="PTHR20902:SF0">
    <property type="entry name" value="TRAFFICKING PROTEIN PARTICLE COMPLEX SUBUNIT 5"/>
    <property type="match status" value="1"/>
</dbReference>
<accession>A0A2R5G150</accession>
<evidence type="ECO:0000256" key="4">
    <source>
        <dbReference type="ARBA" id="ARBA00022448"/>
    </source>
</evidence>
<reference evidence="8 9" key="1">
    <citation type="submission" date="2017-12" db="EMBL/GenBank/DDBJ databases">
        <title>Sequencing, de novo assembly and annotation of complete genome of a new Thraustochytrid species, strain FCC1311.</title>
        <authorList>
            <person name="Sedici K."/>
            <person name="Godart F."/>
            <person name="Aiese Cigliano R."/>
            <person name="Sanseverino W."/>
            <person name="Barakat M."/>
            <person name="Ortet P."/>
            <person name="Marechal E."/>
            <person name="Cagnac O."/>
            <person name="Amato A."/>
        </authorList>
    </citation>
    <scope>NUCLEOTIDE SEQUENCE [LARGE SCALE GENOMIC DNA]</scope>
</reference>
<evidence type="ECO:0000256" key="6">
    <source>
        <dbReference type="ARBA" id="ARBA00022892"/>
    </source>
</evidence>
<keyword evidence="9" id="KW-1185">Reference proteome</keyword>
<dbReference type="Gene3D" id="3.30.1380.20">
    <property type="entry name" value="Trafficking protein particle complex subunit 3"/>
    <property type="match status" value="1"/>
</dbReference>
<dbReference type="InParanoid" id="A0A2R5G150"/>
<evidence type="ECO:0000256" key="1">
    <source>
        <dbReference type="ARBA" id="ARBA00004240"/>
    </source>
</evidence>
<protein>
    <submittedName>
        <fullName evidence="8">Trafficking protein particle complex subunit 5</fullName>
    </submittedName>
</protein>
<dbReference type="GO" id="GO:0005783">
    <property type="term" value="C:endoplasmic reticulum"/>
    <property type="evidence" value="ECO:0007669"/>
    <property type="project" value="UniProtKB-SubCell"/>
</dbReference>
<dbReference type="Pfam" id="PF04051">
    <property type="entry name" value="TRAPP"/>
    <property type="match status" value="1"/>
</dbReference>
<dbReference type="GO" id="GO:1990072">
    <property type="term" value="C:TRAPPIII protein complex"/>
    <property type="evidence" value="ECO:0007669"/>
    <property type="project" value="TreeGrafter"/>
</dbReference>
<dbReference type="CDD" id="cd14943">
    <property type="entry name" value="TRAPPC5_Trs31"/>
    <property type="match status" value="1"/>
</dbReference>
<dbReference type="GO" id="GO:1990071">
    <property type="term" value="C:TRAPPII protein complex"/>
    <property type="evidence" value="ECO:0007669"/>
    <property type="project" value="TreeGrafter"/>
</dbReference>
<keyword evidence="6" id="KW-0931">ER-Golgi transport</keyword>
<dbReference type="OrthoDB" id="10254842at2759"/>
<dbReference type="Proteomes" id="UP000241890">
    <property type="component" value="Unassembled WGS sequence"/>
</dbReference>
<organism evidence="8 9">
    <name type="scientific">Hondaea fermentalgiana</name>
    <dbReference type="NCBI Taxonomy" id="2315210"/>
    <lineage>
        <taxon>Eukaryota</taxon>
        <taxon>Sar</taxon>
        <taxon>Stramenopiles</taxon>
        <taxon>Bigyra</taxon>
        <taxon>Labyrinthulomycetes</taxon>
        <taxon>Thraustochytrida</taxon>
        <taxon>Thraustochytriidae</taxon>
        <taxon>Hondaea</taxon>
    </lineage>
</organism>
<dbReference type="AlphaFoldDB" id="A0A2R5G150"/>
<dbReference type="InterPro" id="IPR024096">
    <property type="entry name" value="NO_sig/Golgi_transp_ligand-bd"/>
</dbReference>
<evidence type="ECO:0000256" key="5">
    <source>
        <dbReference type="ARBA" id="ARBA00022824"/>
    </source>
</evidence>
<proteinExistence type="inferred from homology"/>
<comment type="similarity">
    <text evidence="3">Belongs to the TRAPP small subunits family. BET3 subfamily.</text>
</comment>
<keyword evidence="4" id="KW-0813">Transport</keyword>
<dbReference type="InterPro" id="IPR016696">
    <property type="entry name" value="TRAPP-I_su5"/>
</dbReference>
<comment type="caution">
    <text evidence="8">The sequence shown here is derived from an EMBL/GenBank/DDBJ whole genome shotgun (WGS) entry which is preliminary data.</text>
</comment>
<dbReference type="FunCoup" id="A0A2R5G150">
    <property type="interactions" value="104"/>
</dbReference>
<keyword evidence="7" id="KW-0333">Golgi apparatus</keyword>
<sequence length="185" mass="20599">MGSSSERAERFDVVGWKTPNKAGAAHVAVKASLVAVVTSLGLGLFLVDLASDSILHDLRWRMLNLIVARERPKKRDTTPVAILQFITSTCWKTFYDKETKSLQRSTANENEFFIHEDDPVPSHFISMPRELQGRLNCASFNAGLIRGLLHAAQFPASVRAVFLNNEKNTATTVYVVKFFDKSSAN</sequence>
<dbReference type="SUPFAM" id="SSF111126">
    <property type="entry name" value="Ligand-binding domain in the NO signalling and Golgi transport"/>
    <property type="match status" value="1"/>
</dbReference>
<dbReference type="EMBL" id="BEYU01000008">
    <property type="protein sequence ID" value="GBG24747.1"/>
    <property type="molecule type" value="Genomic_DNA"/>
</dbReference>
<dbReference type="PANTHER" id="PTHR20902">
    <property type="entry name" value="41-2 PROTEIN ANTIGEN-RELATED"/>
    <property type="match status" value="1"/>
</dbReference>
<keyword evidence="5" id="KW-0256">Endoplasmic reticulum</keyword>
<evidence type="ECO:0000256" key="3">
    <source>
        <dbReference type="ARBA" id="ARBA00006218"/>
    </source>
</evidence>
<evidence type="ECO:0000256" key="7">
    <source>
        <dbReference type="ARBA" id="ARBA00023034"/>
    </source>
</evidence>